<dbReference type="Proteomes" id="UP001232493">
    <property type="component" value="Chromosome"/>
</dbReference>
<proteinExistence type="predicted"/>
<reference evidence="1 2" key="1">
    <citation type="submission" date="2021-02" db="EMBL/GenBank/DDBJ databases">
        <title>Characterization of Marinitoga sp. nov. str. BP5-C20A.</title>
        <authorList>
            <person name="Erauso G."/>
            <person name="Postec A."/>
        </authorList>
    </citation>
    <scope>NUCLEOTIDE SEQUENCE [LARGE SCALE GENOMIC DNA]</scope>
    <source>
        <strain evidence="1 2">BP5-C20A</strain>
    </source>
</reference>
<dbReference type="RefSeq" id="WP_280997921.1">
    <property type="nucleotide sequence ID" value="NZ_CP069362.1"/>
</dbReference>
<gene>
    <name evidence="1" type="ORF">JRV97_08170</name>
</gene>
<name>A0ABY8PNW9_9BACT</name>
<sequence>MVDLSNTDISVDDVLEKLGIEKTQVATMENKELKHVIEVYTNDNIETVENDVLKTFVEYKVQILSMEVN</sequence>
<dbReference type="EMBL" id="CP069362">
    <property type="protein sequence ID" value="WGS64342.1"/>
    <property type="molecule type" value="Genomic_DNA"/>
</dbReference>
<accession>A0ABY8PNW9</accession>
<evidence type="ECO:0000313" key="2">
    <source>
        <dbReference type="Proteomes" id="UP001232493"/>
    </source>
</evidence>
<protein>
    <submittedName>
        <fullName evidence="1">Uncharacterized protein</fullName>
    </submittedName>
</protein>
<keyword evidence="2" id="KW-1185">Reference proteome</keyword>
<organism evidence="1 2">
    <name type="scientific">Marinitoga aeolica</name>
    <dbReference type="NCBI Taxonomy" id="2809031"/>
    <lineage>
        <taxon>Bacteria</taxon>
        <taxon>Thermotogati</taxon>
        <taxon>Thermotogota</taxon>
        <taxon>Thermotogae</taxon>
        <taxon>Petrotogales</taxon>
        <taxon>Petrotogaceae</taxon>
        <taxon>Marinitoga</taxon>
    </lineage>
</organism>
<evidence type="ECO:0000313" key="1">
    <source>
        <dbReference type="EMBL" id="WGS64342.1"/>
    </source>
</evidence>